<dbReference type="SUPFAM" id="SSF47413">
    <property type="entry name" value="lambda repressor-like DNA-binding domains"/>
    <property type="match status" value="1"/>
</dbReference>
<evidence type="ECO:0000259" key="2">
    <source>
        <dbReference type="PROSITE" id="PS50943"/>
    </source>
</evidence>
<dbReference type="OrthoDB" id="9793869at2"/>
<dbReference type="Proteomes" id="UP000245909">
    <property type="component" value="Unassembled WGS sequence"/>
</dbReference>
<keyword evidence="4" id="KW-1185">Reference proteome</keyword>
<evidence type="ECO:0000313" key="4">
    <source>
        <dbReference type="Proteomes" id="UP000245909"/>
    </source>
</evidence>
<dbReference type="RefSeq" id="WP_116631395.1">
    <property type="nucleotide sequence ID" value="NZ_QENU01000003.1"/>
</dbReference>
<dbReference type="InterPro" id="IPR013430">
    <property type="entry name" value="Toxin_antidote_HigA"/>
</dbReference>
<dbReference type="PANTHER" id="PTHR36924">
    <property type="entry name" value="ANTITOXIN HIGA-1"/>
    <property type="match status" value="1"/>
</dbReference>
<reference evidence="3 4" key="1">
    <citation type="submission" date="2018-05" db="EMBL/GenBank/DDBJ databases">
        <title>Genomic Encyclopedia of Type Strains, Phase IV (KMG-IV): sequencing the most valuable type-strain genomes for metagenomic binning, comparative biology and taxonomic classification.</title>
        <authorList>
            <person name="Goeker M."/>
        </authorList>
    </citation>
    <scope>NUCLEOTIDE SEQUENCE [LARGE SCALE GENOMIC DNA]</scope>
    <source>
        <strain evidence="3 4">DSM 22999</strain>
    </source>
</reference>
<dbReference type="PROSITE" id="PS50943">
    <property type="entry name" value="HTH_CROC1"/>
    <property type="match status" value="1"/>
</dbReference>
<dbReference type="AlphaFoldDB" id="A0A2U0TA72"/>
<dbReference type="InterPro" id="IPR001387">
    <property type="entry name" value="Cro/C1-type_HTH"/>
</dbReference>
<keyword evidence="1" id="KW-0238">DNA-binding</keyword>
<dbReference type="CDD" id="cd00093">
    <property type="entry name" value="HTH_XRE"/>
    <property type="match status" value="1"/>
</dbReference>
<comment type="caution">
    <text evidence="3">The sequence shown here is derived from an EMBL/GenBank/DDBJ whole genome shotgun (WGS) entry which is preliminary data.</text>
</comment>
<organism evidence="3 4">
    <name type="scientific">Alitibacter langaaensis DSM 22999</name>
    <dbReference type="NCBI Taxonomy" id="1122935"/>
    <lineage>
        <taxon>Bacteria</taxon>
        <taxon>Pseudomonadati</taxon>
        <taxon>Pseudomonadota</taxon>
        <taxon>Gammaproteobacteria</taxon>
        <taxon>Pasteurellales</taxon>
        <taxon>Pasteurellaceae</taxon>
        <taxon>Alitibacter</taxon>
    </lineage>
</organism>
<name>A0A2U0TA72_9PAST</name>
<dbReference type="NCBIfam" id="TIGR02607">
    <property type="entry name" value="antidote_HigA"/>
    <property type="match status" value="1"/>
</dbReference>
<gene>
    <name evidence="3" type="ORF">C8D76_10395</name>
</gene>
<evidence type="ECO:0000313" key="3">
    <source>
        <dbReference type="EMBL" id="PVX40522.1"/>
    </source>
</evidence>
<accession>A0A2U0TA72</accession>
<dbReference type="GO" id="GO:0003677">
    <property type="term" value="F:DNA binding"/>
    <property type="evidence" value="ECO:0007669"/>
    <property type="project" value="UniProtKB-KW"/>
</dbReference>
<dbReference type="PANTHER" id="PTHR36924:SF1">
    <property type="entry name" value="ANTITOXIN HIGA-1"/>
    <property type="match status" value="1"/>
</dbReference>
<proteinExistence type="predicted"/>
<dbReference type="InterPro" id="IPR010982">
    <property type="entry name" value="Lambda_DNA-bd_dom_sf"/>
</dbReference>
<sequence length="101" mass="11547">MRMFNPAHPGEVLRDIISEFKINEVANKLGVTRVTLSRILNAKTSVTPEMAMRLSKLLPNTSPNLWLNMQAQYDLWHLEQGKQFDVQPLYATNAQQTANNH</sequence>
<evidence type="ECO:0000256" key="1">
    <source>
        <dbReference type="ARBA" id="ARBA00023125"/>
    </source>
</evidence>
<dbReference type="EMBL" id="QENU01000003">
    <property type="protein sequence ID" value="PVX40522.1"/>
    <property type="molecule type" value="Genomic_DNA"/>
</dbReference>
<dbReference type="Gene3D" id="1.10.260.40">
    <property type="entry name" value="lambda repressor-like DNA-binding domains"/>
    <property type="match status" value="1"/>
</dbReference>
<dbReference type="Pfam" id="PF01381">
    <property type="entry name" value="HTH_3"/>
    <property type="match status" value="1"/>
</dbReference>
<feature type="domain" description="HTH cro/C1-type" evidence="2">
    <location>
        <begin position="24"/>
        <end position="65"/>
    </location>
</feature>
<protein>
    <submittedName>
        <fullName evidence="3">Addiction module HigA family antidote</fullName>
    </submittedName>
</protein>